<proteinExistence type="predicted"/>
<organism evidence="2 3">
    <name type="scientific">Streptosporangium lutulentum</name>
    <dbReference type="NCBI Taxonomy" id="1461250"/>
    <lineage>
        <taxon>Bacteria</taxon>
        <taxon>Bacillati</taxon>
        <taxon>Actinomycetota</taxon>
        <taxon>Actinomycetes</taxon>
        <taxon>Streptosporangiales</taxon>
        <taxon>Streptosporangiaceae</taxon>
        <taxon>Streptosporangium</taxon>
    </lineage>
</organism>
<protein>
    <submittedName>
        <fullName evidence="2">Uncharacterized protein</fullName>
    </submittedName>
</protein>
<gene>
    <name evidence="2" type="ORF">J2853_005251</name>
</gene>
<comment type="caution">
    <text evidence="2">The sequence shown here is derived from an EMBL/GenBank/DDBJ whole genome shotgun (WGS) entry which is preliminary data.</text>
</comment>
<feature type="compositionally biased region" description="Pro residues" evidence="1">
    <location>
        <begin position="55"/>
        <end position="98"/>
    </location>
</feature>
<reference evidence="2 3" key="1">
    <citation type="submission" date="2023-07" db="EMBL/GenBank/DDBJ databases">
        <title>Sequencing the genomes of 1000 actinobacteria strains.</title>
        <authorList>
            <person name="Klenk H.-P."/>
        </authorList>
    </citation>
    <scope>NUCLEOTIDE SEQUENCE [LARGE SCALE GENOMIC DNA]</scope>
    <source>
        <strain evidence="2 3">DSM 46740</strain>
    </source>
</reference>
<accession>A0ABT9QH01</accession>
<evidence type="ECO:0000313" key="2">
    <source>
        <dbReference type="EMBL" id="MDP9846040.1"/>
    </source>
</evidence>
<evidence type="ECO:0000313" key="3">
    <source>
        <dbReference type="Proteomes" id="UP001225356"/>
    </source>
</evidence>
<dbReference type="Proteomes" id="UP001225356">
    <property type="component" value="Unassembled WGS sequence"/>
</dbReference>
<name>A0ABT9QH01_9ACTN</name>
<feature type="region of interest" description="Disordered" evidence="1">
    <location>
        <begin position="51"/>
        <end position="113"/>
    </location>
</feature>
<sequence>MTAVATTLRPLLLTATGSIAVLGAVLAIRATPADFTGMIPASTTCAGVTCGAPASPAPLPAASPAVTSPPPPAPSPAPGPALAPLPAPTPVSTPPADPGPATRTGASKPMTEV</sequence>
<keyword evidence="3" id="KW-1185">Reference proteome</keyword>
<dbReference type="EMBL" id="JAUSQU010000001">
    <property type="protein sequence ID" value="MDP9846040.1"/>
    <property type="molecule type" value="Genomic_DNA"/>
</dbReference>
<evidence type="ECO:0000256" key="1">
    <source>
        <dbReference type="SAM" id="MobiDB-lite"/>
    </source>
</evidence>
<dbReference type="RefSeq" id="WP_307562171.1">
    <property type="nucleotide sequence ID" value="NZ_JAUSQU010000001.1"/>
</dbReference>